<dbReference type="RefSeq" id="WP_215351551.1">
    <property type="nucleotide sequence ID" value="NZ_BAAAFE010000001.1"/>
</dbReference>
<protein>
    <submittedName>
        <fullName evidence="1">Uncharacterized protein</fullName>
    </submittedName>
</protein>
<evidence type="ECO:0000313" key="2">
    <source>
        <dbReference type="Proteomes" id="UP001500738"/>
    </source>
</evidence>
<organism evidence="1 2">
    <name type="scientific">Sphingopyxis soli</name>
    <dbReference type="NCBI Taxonomy" id="592051"/>
    <lineage>
        <taxon>Bacteria</taxon>
        <taxon>Pseudomonadati</taxon>
        <taxon>Pseudomonadota</taxon>
        <taxon>Alphaproteobacteria</taxon>
        <taxon>Sphingomonadales</taxon>
        <taxon>Sphingomonadaceae</taxon>
        <taxon>Sphingopyxis</taxon>
    </lineage>
</organism>
<gene>
    <name evidence="1" type="ORF">GCM10009115_01590</name>
</gene>
<name>A0ABP3X848_9SPHN</name>
<comment type="caution">
    <text evidence="1">The sequence shown here is derived from an EMBL/GenBank/DDBJ whole genome shotgun (WGS) entry which is preliminary data.</text>
</comment>
<keyword evidence="2" id="KW-1185">Reference proteome</keyword>
<dbReference type="Proteomes" id="UP001500738">
    <property type="component" value="Unassembled WGS sequence"/>
</dbReference>
<reference evidence="2" key="1">
    <citation type="journal article" date="2019" name="Int. J. Syst. Evol. Microbiol.">
        <title>The Global Catalogue of Microorganisms (GCM) 10K type strain sequencing project: providing services to taxonomists for standard genome sequencing and annotation.</title>
        <authorList>
            <consortium name="The Broad Institute Genomics Platform"/>
            <consortium name="The Broad Institute Genome Sequencing Center for Infectious Disease"/>
            <person name="Wu L."/>
            <person name="Ma J."/>
        </authorList>
    </citation>
    <scope>NUCLEOTIDE SEQUENCE [LARGE SCALE GENOMIC DNA]</scope>
    <source>
        <strain evidence="2">JCM 15910</strain>
    </source>
</reference>
<accession>A0ABP3X848</accession>
<sequence>MSFLAMALMLAVTEPGIRIDAVPGRGYTATVDSFESAAFGKVMERVQAEAVRRCGKLGTRFGRHYFDSRIDTARNVMLIENLRQNFFCFDPATDPYKPVPADWTASAAETASVTVFVTRFLDRLNRGDAAGMAMMDPIIEISKADWDGLVKGATQGRTGSAGTLTPKFVTWSNNPAGAAYPGAYAFFSVIDDHPGIEGTCGGIMVQRVRENEYRISQYDVQFIPTALVEQRGLTDDELDGLCAR</sequence>
<proteinExistence type="predicted"/>
<evidence type="ECO:0000313" key="1">
    <source>
        <dbReference type="EMBL" id="GAA0860921.1"/>
    </source>
</evidence>
<dbReference type="EMBL" id="BAAAFE010000001">
    <property type="protein sequence ID" value="GAA0860921.1"/>
    <property type="molecule type" value="Genomic_DNA"/>
</dbReference>